<protein>
    <recommendedName>
        <fullName evidence="7">Acyl-CoA thioesterase 2</fullName>
        <ecNumber evidence="5">3.1.2.20</ecNumber>
    </recommendedName>
    <alternativeName>
        <fullName evidence="8">Thioesterase II</fullName>
    </alternativeName>
</protein>
<evidence type="ECO:0000256" key="2">
    <source>
        <dbReference type="ARBA" id="ARBA00011881"/>
    </source>
</evidence>
<evidence type="ECO:0000256" key="3">
    <source>
        <dbReference type="ARBA" id="ARBA00022801"/>
    </source>
</evidence>
<keyword evidence="4" id="KW-0443">Lipid metabolism</keyword>
<dbReference type="GO" id="GO:0006637">
    <property type="term" value="P:acyl-CoA metabolic process"/>
    <property type="evidence" value="ECO:0007669"/>
    <property type="project" value="InterPro"/>
</dbReference>
<comment type="subunit">
    <text evidence="2">Homotetramer.</text>
</comment>
<dbReference type="EMBL" id="OENF01000042">
    <property type="protein sequence ID" value="SOS76026.1"/>
    <property type="molecule type" value="Genomic_DNA"/>
</dbReference>
<reference evidence="12" key="1">
    <citation type="submission" date="2017-11" db="EMBL/GenBank/DDBJ databases">
        <authorList>
            <person name="Duchaud E."/>
        </authorList>
    </citation>
    <scope>NUCLEOTIDE SEQUENCE [LARGE SCALE GENOMIC DNA]</scope>
    <source>
        <strain evidence="12">Tenacibaculum sp. TNO020</strain>
    </source>
</reference>
<sequence length="291" mass="32669">MKNTQELLNILTLEDFGNNNFNGISKDIGSPIVFGGQVLAQSLNAAYRTVSDERILHSLHSYFLEAGNLELPITYNVQIIRDGGSFSTRRVTASQKDKTIFILACSFHKKEEGYEHQKPIKTAIKQPEELLSWSDMLVEFNDFLPKKLKAFLSIERPIDFKPVTLINPVDRKDLPAVVDVWFKLKDAPSNLSLAIKQQILTYISDYNLLTACLNPNASVANFGNTQMASLDHAMWFHRDFDFSDWLLFSIESPSASGARGFACGNIYTRKGVLIASVAQEGLMRAIKNKES</sequence>
<evidence type="ECO:0000256" key="8">
    <source>
        <dbReference type="ARBA" id="ARBA00079653"/>
    </source>
</evidence>
<dbReference type="RefSeq" id="WP_101918640.1">
    <property type="nucleotide sequence ID" value="NZ_OENF01000042.1"/>
</dbReference>
<evidence type="ECO:0000256" key="7">
    <source>
        <dbReference type="ARBA" id="ARBA00071120"/>
    </source>
</evidence>
<dbReference type="AlphaFoldDB" id="A0A2H1YKK5"/>
<evidence type="ECO:0000256" key="4">
    <source>
        <dbReference type="ARBA" id="ARBA00023098"/>
    </source>
</evidence>
<keyword evidence="12" id="KW-1185">Reference proteome</keyword>
<evidence type="ECO:0000256" key="5">
    <source>
        <dbReference type="ARBA" id="ARBA00038894"/>
    </source>
</evidence>
<dbReference type="Pfam" id="PF02551">
    <property type="entry name" value="Acyl_CoA_thio"/>
    <property type="match status" value="1"/>
</dbReference>
<evidence type="ECO:0000256" key="6">
    <source>
        <dbReference type="ARBA" id="ARBA00050943"/>
    </source>
</evidence>
<name>A0A2H1YKK5_9FLAO</name>
<feature type="domain" description="Acyl-CoA thioesterase 2 C-terminal" evidence="9">
    <location>
        <begin position="178"/>
        <end position="282"/>
    </location>
</feature>
<evidence type="ECO:0000259" key="10">
    <source>
        <dbReference type="Pfam" id="PF13622"/>
    </source>
</evidence>
<evidence type="ECO:0000256" key="1">
    <source>
        <dbReference type="ARBA" id="ARBA00006538"/>
    </source>
</evidence>
<comment type="similarity">
    <text evidence="1">Belongs to the C/M/P thioester hydrolase family.</text>
</comment>
<gene>
    <name evidence="11" type="primary">tesB</name>
    <name evidence="11" type="ORF">TNO020_70339</name>
</gene>
<dbReference type="FunFam" id="2.40.160.210:FF:000001">
    <property type="entry name" value="Acyl-CoA thioesterase II"/>
    <property type="match status" value="1"/>
</dbReference>
<dbReference type="Gene3D" id="2.40.160.210">
    <property type="entry name" value="Acyl-CoA thioesterase, double hotdog domain"/>
    <property type="match status" value="1"/>
</dbReference>
<dbReference type="InterPro" id="IPR003703">
    <property type="entry name" value="Acyl_CoA_thio"/>
</dbReference>
<accession>A0A2H1YKK5</accession>
<evidence type="ECO:0000313" key="11">
    <source>
        <dbReference type="EMBL" id="SOS76026.1"/>
    </source>
</evidence>
<evidence type="ECO:0000259" key="9">
    <source>
        <dbReference type="Pfam" id="PF02551"/>
    </source>
</evidence>
<proteinExistence type="inferred from homology"/>
<organism evidence="11 12">
    <name type="scientific">Tenacibaculum piscium</name>
    <dbReference type="NCBI Taxonomy" id="1458515"/>
    <lineage>
        <taxon>Bacteria</taxon>
        <taxon>Pseudomonadati</taxon>
        <taxon>Bacteroidota</taxon>
        <taxon>Flavobacteriia</taxon>
        <taxon>Flavobacteriales</taxon>
        <taxon>Flavobacteriaceae</taxon>
        <taxon>Tenacibaculum</taxon>
    </lineage>
</organism>
<keyword evidence="3 11" id="KW-0378">Hydrolase</keyword>
<dbReference type="GO" id="GO:0047617">
    <property type="term" value="F:fatty acyl-CoA hydrolase activity"/>
    <property type="evidence" value="ECO:0007669"/>
    <property type="project" value="UniProtKB-EC"/>
</dbReference>
<comment type="catalytic activity">
    <reaction evidence="6">
        <text>a fatty acyl-CoA + H2O = a fatty acid + CoA + H(+)</text>
        <dbReference type="Rhea" id="RHEA:16781"/>
        <dbReference type="ChEBI" id="CHEBI:15377"/>
        <dbReference type="ChEBI" id="CHEBI:15378"/>
        <dbReference type="ChEBI" id="CHEBI:28868"/>
        <dbReference type="ChEBI" id="CHEBI:57287"/>
        <dbReference type="ChEBI" id="CHEBI:77636"/>
        <dbReference type="EC" id="3.1.2.20"/>
    </reaction>
    <physiologicalReaction direction="left-to-right" evidence="6">
        <dbReference type="Rhea" id="RHEA:16782"/>
    </physiologicalReaction>
</comment>
<dbReference type="InterPro" id="IPR042171">
    <property type="entry name" value="Acyl-CoA_hotdog"/>
</dbReference>
<dbReference type="Proteomes" id="UP000234211">
    <property type="component" value="Unassembled WGS sequence"/>
</dbReference>
<dbReference type="InterPro" id="IPR049449">
    <property type="entry name" value="TesB_ACOT8-like_N"/>
</dbReference>
<dbReference type="OrthoDB" id="9781019at2"/>
<dbReference type="CDD" id="cd03445">
    <property type="entry name" value="Thioesterase_II_repeat2"/>
    <property type="match status" value="1"/>
</dbReference>
<dbReference type="GO" id="GO:0009062">
    <property type="term" value="P:fatty acid catabolic process"/>
    <property type="evidence" value="ECO:0007669"/>
    <property type="project" value="TreeGrafter"/>
</dbReference>
<dbReference type="InterPro" id="IPR029069">
    <property type="entry name" value="HotDog_dom_sf"/>
</dbReference>
<evidence type="ECO:0000313" key="12">
    <source>
        <dbReference type="Proteomes" id="UP000234211"/>
    </source>
</evidence>
<feature type="domain" description="Acyl-CoA thioesterase-like N-terminal HotDog" evidence="10">
    <location>
        <begin position="29"/>
        <end position="108"/>
    </location>
</feature>
<dbReference type="PANTHER" id="PTHR11066:SF34">
    <property type="entry name" value="ACYL-COENZYME A THIOESTERASE 8"/>
    <property type="match status" value="1"/>
</dbReference>
<dbReference type="PANTHER" id="PTHR11066">
    <property type="entry name" value="ACYL-COA THIOESTERASE"/>
    <property type="match status" value="1"/>
</dbReference>
<dbReference type="Pfam" id="PF13622">
    <property type="entry name" value="4HBT_3"/>
    <property type="match status" value="1"/>
</dbReference>
<dbReference type="SUPFAM" id="SSF54637">
    <property type="entry name" value="Thioesterase/thiol ester dehydrase-isomerase"/>
    <property type="match status" value="2"/>
</dbReference>
<dbReference type="CDD" id="cd03444">
    <property type="entry name" value="Thioesterase_II_repeat1"/>
    <property type="match status" value="1"/>
</dbReference>
<dbReference type="InterPro" id="IPR025652">
    <property type="entry name" value="TesB_C"/>
</dbReference>
<dbReference type="EC" id="3.1.2.20" evidence="5"/>